<organism evidence="1">
    <name type="scientific">Salmonella thompson</name>
    <dbReference type="NCBI Taxonomy" id="600"/>
    <lineage>
        <taxon>Bacteria</taxon>
        <taxon>Pseudomonadati</taxon>
        <taxon>Pseudomonadota</taxon>
        <taxon>Gammaproteobacteria</taxon>
        <taxon>Enterobacterales</taxon>
        <taxon>Enterobacteriaceae</taxon>
        <taxon>Salmonella</taxon>
    </lineage>
</organism>
<sequence>MHFELESAQKHSAEVANGLLANAINNALPKAGIKKPPTRWLFSVRELAELNLKSRPRTGRHLYP</sequence>
<evidence type="ECO:0000313" key="1">
    <source>
        <dbReference type="EMBL" id="ECV1469052.1"/>
    </source>
</evidence>
<protein>
    <submittedName>
        <fullName evidence="1">Uncharacterized protein</fullName>
    </submittedName>
</protein>
<proteinExistence type="predicted"/>
<dbReference type="AlphaFoldDB" id="A0A608MWP7"/>
<comment type="caution">
    <text evidence="1">The sequence shown here is derived from an EMBL/GenBank/DDBJ whole genome shotgun (WGS) entry which is preliminary data.</text>
</comment>
<accession>A0A608MWP7</accession>
<name>A0A608MWP7_SALTH</name>
<dbReference type="EMBL" id="AAKSRB010000023">
    <property type="protein sequence ID" value="ECV1469052.1"/>
    <property type="molecule type" value="Genomic_DNA"/>
</dbReference>
<gene>
    <name evidence="1" type="ORF">DY726_24145</name>
</gene>
<reference evidence="1" key="1">
    <citation type="submission" date="2018-08" db="EMBL/GenBank/DDBJ databases">
        <authorList>
            <consortium name="PulseNet: The National Subtyping Network for Foodborne Disease Surveillance"/>
            <person name="Tarr C.L."/>
            <person name="Trees E."/>
            <person name="Katz L.S."/>
            <person name="Carleton-Romer H.A."/>
            <person name="Stroika S."/>
            <person name="Kucerova Z."/>
            <person name="Roache K.F."/>
            <person name="Sabol A.L."/>
            <person name="Besser J."/>
            <person name="Gerner-Smidt P."/>
        </authorList>
    </citation>
    <scope>NUCLEOTIDE SEQUENCE</scope>
    <source>
        <strain evidence="1">PNUSAS040288</strain>
    </source>
</reference>